<keyword evidence="1" id="KW-0472">Membrane</keyword>
<dbReference type="EMBL" id="JAHLFO010000040">
    <property type="protein sequence ID" value="MBU3813551.1"/>
    <property type="molecule type" value="Genomic_DNA"/>
</dbReference>
<proteinExistence type="predicted"/>
<reference evidence="2" key="2">
    <citation type="submission" date="2021-04" db="EMBL/GenBank/DDBJ databases">
        <authorList>
            <person name="Gilroy R."/>
        </authorList>
    </citation>
    <scope>NUCLEOTIDE SEQUENCE</scope>
    <source>
        <strain evidence="2">B3-3758</strain>
    </source>
</reference>
<feature type="transmembrane region" description="Helical" evidence="1">
    <location>
        <begin position="62"/>
        <end position="87"/>
    </location>
</feature>
<accession>A0A9E2KG61</accession>
<protein>
    <submittedName>
        <fullName evidence="2">Uncharacterized protein</fullName>
    </submittedName>
</protein>
<organism evidence="2 3">
    <name type="scientific">Candidatus Bacteroides intestinipullorum</name>
    <dbReference type="NCBI Taxonomy" id="2838471"/>
    <lineage>
        <taxon>Bacteria</taxon>
        <taxon>Pseudomonadati</taxon>
        <taxon>Bacteroidota</taxon>
        <taxon>Bacteroidia</taxon>
        <taxon>Bacteroidales</taxon>
        <taxon>Bacteroidaceae</taxon>
        <taxon>Bacteroides</taxon>
    </lineage>
</organism>
<sequence>MKRIYYESWIAEVLLFFSYCETITVGPWVFTKLKETEVPQYVRNHECTHARQWTEITMLTGLVLLVAVLAWSVSAWWFLVVPLLYYLWYGVEYVVRLCILHDGNKAYRAVSFEQEAYANEKDANYNENSAYFSWVKYLTE</sequence>
<evidence type="ECO:0000256" key="1">
    <source>
        <dbReference type="SAM" id="Phobius"/>
    </source>
</evidence>
<feature type="transmembrane region" description="Helical" evidence="1">
    <location>
        <begin position="9"/>
        <end position="30"/>
    </location>
</feature>
<gene>
    <name evidence="2" type="ORF">H9791_03460</name>
</gene>
<reference evidence="2" key="1">
    <citation type="journal article" date="2021" name="PeerJ">
        <title>Extensive microbial diversity within the chicken gut microbiome revealed by metagenomics and culture.</title>
        <authorList>
            <person name="Gilroy R."/>
            <person name="Ravi A."/>
            <person name="Getino M."/>
            <person name="Pursley I."/>
            <person name="Horton D.L."/>
            <person name="Alikhan N.F."/>
            <person name="Baker D."/>
            <person name="Gharbi K."/>
            <person name="Hall N."/>
            <person name="Watson M."/>
            <person name="Adriaenssens E.M."/>
            <person name="Foster-Nyarko E."/>
            <person name="Jarju S."/>
            <person name="Secka A."/>
            <person name="Antonio M."/>
            <person name="Oren A."/>
            <person name="Chaudhuri R.R."/>
            <person name="La Ragione R."/>
            <person name="Hildebrand F."/>
            <person name="Pallen M.J."/>
        </authorList>
    </citation>
    <scope>NUCLEOTIDE SEQUENCE</scope>
    <source>
        <strain evidence="2">B3-3758</strain>
    </source>
</reference>
<evidence type="ECO:0000313" key="2">
    <source>
        <dbReference type="EMBL" id="MBU3813551.1"/>
    </source>
</evidence>
<keyword evidence="1" id="KW-1133">Transmembrane helix</keyword>
<dbReference type="AlphaFoldDB" id="A0A9E2KG61"/>
<keyword evidence="1" id="KW-0812">Transmembrane</keyword>
<dbReference type="Proteomes" id="UP000824236">
    <property type="component" value="Unassembled WGS sequence"/>
</dbReference>
<comment type="caution">
    <text evidence="2">The sequence shown here is derived from an EMBL/GenBank/DDBJ whole genome shotgun (WGS) entry which is preliminary data.</text>
</comment>
<evidence type="ECO:0000313" key="3">
    <source>
        <dbReference type="Proteomes" id="UP000824236"/>
    </source>
</evidence>
<name>A0A9E2KG61_9BACE</name>